<dbReference type="GeneID" id="113491983"/>
<keyword evidence="5 9" id="KW-0498">Mitosis</keyword>
<feature type="coiled-coil region" evidence="10">
    <location>
        <begin position="56"/>
        <end position="111"/>
    </location>
</feature>
<dbReference type="KEGG" id="tnl:113491983"/>
<keyword evidence="9" id="KW-0539">Nucleus</keyword>
<evidence type="ECO:0000256" key="3">
    <source>
        <dbReference type="ARBA" id="ARBA00022454"/>
    </source>
</evidence>
<sequence length="211" mass="25059">MSIIEKNWDIKFNLDEIEENSYREFEDKVKSLHEQIISHIENGFKVQKGIYNGNFAQNHDDELKSLIEQNKQLRHNIDTKAEELSQQKIQYENYKKDQKLLSQEIKETHEAFLMAKKYYKKFLKMYYTIETKSNESHTIFVQFFTESKKESENYSVRLSRDTKTGSYKLLSVTPKLHIFNELQQTLQETNDVPGALCSIRQAFLAIKTNKK</sequence>
<gene>
    <name evidence="13" type="primary">LOC113491983</name>
</gene>
<dbReference type="InParanoid" id="A0A7E5V9R8"/>
<keyword evidence="4 9" id="KW-0132">Cell division</keyword>
<evidence type="ECO:0000256" key="9">
    <source>
        <dbReference type="RuleBase" id="RU367150"/>
    </source>
</evidence>
<dbReference type="Gene3D" id="3.30.457.50">
    <property type="entry name" value="Chromosome segregation protein Spc25"/>
    <property type="match status" value="1"/>
</dbReference>
<evidence type="ECO:0000256" key="10">
    <source>
        <dbReference type="SAM" id="Coils"/>
    </source>
</evidence>
<evidence type="ECO:0000256" key="6">
    <source>
        <dbReference type="ARBA" id="ARBA00023054"/>
    </source>
</evidence>
<dbReference type="Pfam" id="PF08234">
    <property type="entry name" value="Spindle_Spc25"/>
    <property type="match status" value="1"/>
</dbReference>
<keyword evidence="9" id="KW-0995">Kinetochore</keyword>
<evidence type="ECO:0000259" key="11">
    <source>
        <dbReference type="Pfam" id="PF08234"/>
    </source>
</evidence>
<evidence type="ECO:0000256" key="8">
    <source>
        <dbReference type="ARBA" id="ARBA00023328"/>
    </source>
</evidence>
<keyword evidence="7 9" id="KW-0131">Cell cycle</keyword>
<keyword evidence="12" id="KW-1185">Reference proteome</keyword>
<keyword evidence="3 9" id="KW-0158">Chromosome</keyword>
<dbReference type="Proteomes" id="UP000322000">
    <property type="component" value="Chromosome 3"/>
</dbReference>
<feature type="domain" description="Chromosome segregation protein Spc25 C-terminal" evidence="11">
    <location>
        <begin position="136"/>
        <end position="203"/>
    </location>
</feature>
<keyword evidence="6 10" id="KW-0175">Coiled coil</keyword>
<dbReference type="InterPro" id="IPR013255">
    <property type="entry name" value="Spc25_C"/>
</dbReference>
<dbReference type="GO" id="GO:0005634">
    <property type="term" value="C:nucleus"/>
    <property type="evidence" value="ECO:0007669"/>
    <property type="project" value="UniProtKB-SubCell"/>
</dbReference>
<evidence type="ECO:0000256" key="5">
    <source>
        <dbReference type="ARBA" id="ARBA00022776"/>
    </source>
</evidence>
<comment type="function">
    <text evidence="9">Acts as a component of the essential kinetochore-associated NDC80 complex, which is required for chromosome segregation and spindle checkpoint activity.</text>
</comment>
<evidence type="ECO:0000256" key="1">
    <source>
        <dbReference type="ARBA" id="ARBA00004584"/>
    </source>
</evidence>
<organism evidence="12 13">
    <name type="scientific">Trichoplusia ni</name>
    <name type="common">Cabbage looper</name>
    <dbReference type="NCBI Taxonomy" id="7111"/>
    <lineage>
        <taxon>Eukaryota</taxon>
        <taxon>Metazoa</taxon>
        <taxon>Ecdysozoa</taxon>
        <taxon>Arthropoda</taxon>
        <taxon>Hexapoda</taxon>
        <taxon>Insecta</taxon>
        <taxon>Pterygota</taxon>
        <taxon>Neoptera</taxon>
        <taxon>Endopterygota</taxon>
        <taxon>Lepidoptera</taxon>
        <taxon>Glossata</taxon>
        <taxon>Ditrysia</taxon>
        <taxon>Noctuoidea</taxon>
        <taxon>Noctuidae</taxon>
        <taxon>Plusiinae</taxon>
        <taxon>Trichoplusia</taxon>
    </lineage>
</organism>
<evidence type="ECO:0000256" key="4">
    <source>
        <dbReference type="ARBA" id="ARBA00022618"/>
    </source>
</evidence>
<dbReference type="RefSeq" id="XP_026725029.1">
    <property type="nucleotide sequence ID" value="XM_026869228.1"/>
</dbReference>
<protein>
    <recommendedName>
        <fullName evidence="9">Kinetochore protein SPC25</fullName>
    </recommendedName>
</protein>
<comment type="similarity">
    <text evidence="2 9">Belongs to the SPC25 family.</text>
</comment>
<evidence type="ECO:0000256" key="2">
    <source>
        <dbReference type="ARBA" id="ARBA00006379"/>
    </source>
</evidence>
<comment type="subunit">
    <text evidence="9">Component of the NDC80 complex.</text>
</comment>
<dbReference type="GO" id="GO:0007059">
    <property type="term" value="P:chromosome segregation"/>
    <property type="evidence" value="ECO:0007669"/>
    <property type="project" value="InterPro"/>
</dbReference>
<dbReference type="GO" id="GO:0051301">
    <property type="term" value="P:cell division"/>
    <property type="evidence" value="ECO:0007669"/>
    <property type="project" value="UniProtKB-UniRule"/>
</dbReference>
<dbReference type="OrthoDB" id="6353017at2759"/>
<comment type="subcellular location">
    <subcellularLocation>
        <location evidence="1">Chromosome</location>
        <location evidence="1">Centromere</location>
    </subcellularLocation>
    <subcellularLocation>
        <location evidence="9">Nucleus</location>
    </subcellularLocation>
    <subcellularLocation>
        <location evidence="9">Chromosome</location>
        <location evidence="9">Centromere</location>
        <location evidence="9">Kinetochore</location>
    </subcellularLocation>
</comment>
<reference evidence="13" key="1">
    <citation type="submission" date="2025-08" db="UniProtKB">
        <authorList>
            <consortium name="RefSeq"/>
        </authorList>
    </citation>
    <scope>IDENTIFICATION</scope>
</reference>
<evidence type="ECO:0000256" key="7">
    <source>
        <dbReference type="ARBA" id="ARBA00023306"/>
    </source>
</evidence>
<evidence type="ECO:0000313" key="13">
    <source>
        <dbReference type="RefSeq" id="XP_026725029.1"/>
    </source>
</evidence>
<name>A0A7E5V9R8_TRINI</name>
<accession>A0A7E5V9R8</accession>
<evidence type="ECO:0000313" key="12">
    <source>
        <dbReference type="Proteomes" id="UP000322000"/>
    </source>
</evidence>
<dbReference type="GO" id="GO:0031262">
    <property type="term" value="C:Ndc80 complex"/>
    <property type="evidence" value="ECO:0007669"/>
    <property type="project" value="InterPro"/>
</dbReference>
<dbReference type="AlphaFoldDB" id="A0A7E5V9R8"/>
<proteinExistence type="inferred from homology"/>
<keyword evidence="8 9" id="KW-0137">Centromere</keyword>